<keyword evidence="6" id="KW-0862">Zinc</keyword>
<dbReference type="Pfam" id="PF01300">
    <property type="entry name" value="Sua5_yciO_yrdC"/>
    <property type="match status" value="1"/>
</dbReference>
<dbReference type="InterPro" id="IPR001792">
    <property type="entry name" value="Acylphosphatase-like_dom"/>
</dbReference>
<dbReference type="InterPro" id="IPR006070">
    <property type="entry name" value="Sua5-like_dom"/>
</dbReference>
<dbReference type="GO" id="GO:0008270">
    <property type="term" value="F:zinc ion binding"/>
    <property type="evidence" value="ECO:0007669"/>
    <property type="project" value="UniProtKB-KW"/>
</dbReference>
<evidence type="ECO:0000313" key="13">
    <source>
        <dbReference type="Proteomes" id="UP000095347"/>
    </source>
</evidence>
<dbReference type="PANTHER" id="PTHR42959:SF1">
    <property type="entry name" value="CARBAMOYLTRANSFERASE HYPF"/>
    <property type="match status" value="1"/>
</dbReference>
<dbReference type="InterPro" id="IPR051060">
    <property type="entry name" value="Carbamoyltrans_HypF-like"/>
</dbReference>
<evidence type="ECO:0000313" key="12">
    <source>
        <dbReference type="EMBL" id="OEJ67593.1"/>
    </source>
</evidence>
<comment type="caution">
    <text evidence="12">The sequence shown here is derived from an EMBL/GenBank/DDBJ whole genome shotgun (WGS) entry which is preliminary data.</text>
</comment>
<dbReference type="Gene3D" id="3.30.110.120">
    <property type="match status" value="1"/>
</dbReference>
<dbReference type="PANTHER" id="PTHR42959">
    <property type="entry name" value="CARBAMOYLTRANSFERASE"/>
    <property type="match status" value="1"/>
</dbReference>
<evidence type="ECO:0000256" key="8">
    <source>
        <dbReference type="PIRNR" id="PIRNR006256"/>
    </source>
</evidence>
<dbReference type="Gene3D" id="3.30.420.40">
    <property type="match status" value="1"/>
</dbReference>
<keyword evidence="9" id="KW-0378">Hydrolase</keyword>
<dbReference type="SUPFAM" id="SSF54975">
    <property type="entry name" value="Acylphosphatase/BLUF domain-like"/>
    <property type="match status" value="1"/>
</dbReference>
<dbReference type="Proteomes" id="UP000095347">
    <property type="component" value="Unassembled WGS sequence"/>
</dbReference>
<keyword evidence="3" id="KW-0436">Ligase</keyword>
<keyword evidence="12" id="KW-0808">Transferase</keyword>
<dbReference type="PIRSF" id="PIRSF006256">
    <property type="entry name" value="CMPcnvr_hdrg_mat"/>
    <property type="match status" value="1"/>
</dbReference>
<dbReference type="Gene3D" id="3.90.870.50">
    <property type="match status" value="1"/>
</dbReference>
<evidence type="ECO:0000256" key="3">
    <source>
        <dbReference type="ARBA" id="ARBA00022598"/>
    </source>
</evidence>
<dbReference type="STRING" id="28181.BEN30_09215"/>
<feature type="active site" evidence="9">
    <location>
        <position position="42"/>
    </location>
</feature>
<proteinExistence type="inferred from homology"/>
<dbReference type="PROSITE" id="PS51160">
    <property type="entry name" value="ACYLPHOSPHATASE_3"/>
    <property type="match status" value="1"/>
</dbReference>
<feature type="active site" evidence="9">
    <location>
        <position position="24"/>
    </location>
</feature>
<comment type="catalytic activity">
    <reaction evidence="7 8">
        <text>C-terminal L-cysteinyl-[HypE protein] + carbamoyl phosphate + ATP + H2O = C-terminal S-carboxamide-L-cysteinyl-[HypE protein] + AMP + phosphate + diphosphate + H(+)</text>
        <dbReference type="Rhea" id="RHEA:55636"/>
        <dbReference type="Rhea" id="RHEA-COMP:14247"/>
        <dbReference type="Rhea" id="RHEA-COMP:14392"/>
        <dbReference type="ChEBI" id="CHEBI:15377"/>
        <dbReference type="ChEBI" id="CHEBI:15378"/>
        <dbReference type="ChEBI" id="CHEBI:30616"/>
        <dbReference type="ChEBI" id="CHEBI:33019"/>
        <dbReference type="ChEBI" id="CHEBI:43474"/>
        <dbReference type="ChEBI" id="CHEBI:58228"/>
        <dbReference type="ChEBI" id="CHEBI:76913"/>
        <dbReference type="ChEBI" id="CHEBI:139126"/>
        <dbReference type="ChEBI" id="CHEBI:456215"/>
    </reaction>
</comment>
<organism evidence="12 13">
    <name type="scientific">Magnetovibrio blakemorei</name>
    <dbReference type="NCBI Taxonomy" id="28181"/>
    <lineage>
        <taxon>Bacteria</taxon>
        <taxon>Pseudomonadati</taxon>
        <taxon>Pseudomonadota</taxon>
        <taxon>Alphaproteobacteria</taxon>
        <taxon>Rhodospirillales</taxon>
        <taxon>Magnetovibrionaceae</taxon>
        <taxon>Magnetovibrio</taxon>
    </lineage>
</organism>
<dbReference type="SUPFAM" id="SSF55821">
    <property type="entry name" value="YrdC/RibB"/>
    <property type="match status" value="1"/>
</dbReference>
<comment type="catalytic activity">
    <reaction evidence="9">
        <text>an acyl phosphate + H2O = a carboxylate + phosphate + H(+)</text>
        <dbReference type="Rhea" id="RHEA:14965"/>
        <dbReference type="ChEBI" id="CHEBI:15377"/>
        <dbReference type="ChEBI" id="CHEBI:15378"/>
        <dbReference type="ChEBI" id="CHEBI:29067"/>
        <dbReference type="ChEBI" id="CHEBI:43474"/>
        <dbReference type="ChEBI" id="CHEBI:59918"/>
        <dbReference type="EC" id="3.6.1.7"/>
    </reaction>
</comment>
<dbReference type="InterPro" id="IPR017968">
    <property type="entry name" value="Acylphosphatase_CS"/>
</dbReference>
<dbReference type="InterPro" id="IPR055128">
    <property type="entry name" value="HypF_C_2"/>
</dbReference>
<evidence type="ECO:0000256" key="6">
    <source>
        <dbReference type="ARBA" id="ARBA00022833"/>
    </source>
</evidence>
<dbReference type="PROSITE" id="PS51163">
    <property type="entry name" value="YRDC"/>
    <property type="match status" value="1"/>
</dbReference>
<dbReference type="GO" id="GO:0003725">
    <property type="term" value="F:double-stranded RNA binding"/>
    <property type="evidence" value="ECO:0007669"/>
    <property type="project" value="InterPro"/>
</dbReference>
<evidence type="ECO:0000256" key="7">
    <source>
        <dbReference type="ARBA" id="ARBA00048220"/>
    </source>
</evidence>
<evidence type="ECO:0000259" key="10">
    <source>
        <dbReference type="PROSITE" id="PS51160"/>
    </source>
</evidence>
<evidence type="ECO:0000256" key="5">
    <source>
        <dbReference type="ARBA" id="ARBA00022771"/>
    </source>
</evidence>
<accession>A0A1E5Q8A6</accession>
<dbReference type="Pfam" id="PF07503">
    <property type="entry name" value="zf-HYPF"/>
    <property type="match status" value="2"/>
</dbReference>
<keyword evidence="13" id="KW-1185">Reference proteome</keyword>
<keyword evidence="4" id="KW-0479">Metal-binding</keyword>
<feature type="domain" description="Acylphosphatase-like" evidence="10">
    <location>
        <begin position="9"/>
        <end position="95"/>
    </location>
</feature>
<evidence type="ECO:0000256" key="9">
    <source>
        <dbReference type="PROSITE-ProRule" id="PRU00520"/>
    </source>
</evidence>
<dbReference type="Pfam" id="PF22521">
    <property type="entry name" value="HypF_C_2"/>
    <property type="match status" value="1"/>
</dbReference>
<dbReference type="EC" id="6.2.-.-" evidence="8"/>
<dbReference type="GO" id="GO:0051604">
    <property type="term" value="P:protein maturation"/>
    <property type="evidence" value="ECO:0007669"/>
    <property type="project" value="TreeGrafter"/>
</dbReference>
<dbReference type="RefSeq" id="WP_069957746.1">
    <property type="nucleotide sequence ID" value="NZ_MCGG01000021.1"/>
</dbReference>
<evidence type="ECO:0000256" key="1">
    <source>
        <dbReference type="ARBA" id="ARBA00004711"/>
    </source>
</evidence>
<dbReference type="InterPro" id="IPR011125">
    <property type="entry name" value="Znf_HypF"/>
</dbReference>
<dbReference type="GO" id="GO:0016874">
    <property type="term" value="F:ligase activity"/>
    <property type="evidence" value="ECO:0007669"/>
    <property type="project" value="UniProtKB-UniRule"/>
</dbReference>
<comment type="similarity">
    <text evidence="2 8">Belongs to the carbamoyltransferase HypF family.</text>
</comment>
<dbReference type="InterPro" id="IPR004421">
    <property type="entry name" value="Carbamoyltransferase_HypF"/>
</dbReference>
<feature type="domain" description="YrdC-like" evidence="11">
    <location>
        <begin position="192"/>
        <end position="391"/>
    </location>
</feature>
<reference evidence="13" key="1">
    <citation type="submission" date="2016-07" db="EMBL/GenBank/DDBJ databases">
        <authorList>
            <person name="Florea S."/>
            <person name="Webb J.S."/>
            <person name="Jaromczyk J."/>
            <person name="Schardl C.L."/>
        </authorList>
    </citation>
    <scope>NUCLEOTIDE SEQUENCE [LARGE SCALE GENOMIC DNA]</scope>
    <source>
        <strain evidence="13">MV-1</strain>
    </source>
</reference>
<dbReference type="Pfam" id="PF17788">
    <property type="entry name" value="HypF_C"/>
    <property type="match status" value="1"/>
</dbReference>
<dbReference type="EMBL" id="MCGG01000021">
    <property type="protein sequence ID" value="OEJ67593.1"/>
    <property type="molecule type" value="Genomic_DNA"/>
</dbReference>
<sequence>MTSPKLQRRVHVRVRGIVQGVGFRPFVNGLATRFMLGGWVLNDGDGVLLEVEGNPASVASFLKALGEEAPPLAHIDDVLVEDVDVVGKNGFEIRHSQKGLVGTSVPPDATVCDACLEELFDPNDRHYGYPFINCTHCGPRFTITRRLPYDRPSTSMAAFEMCAACAAEYSDPNDRRFHAQPVACPLCGPILSMEPAEIVRRLKAGEILAIKGLGGFHIVCDAHNEDVVVRLRERKNREEKPFAIMAVNSASLQKYAKLDVVAEAQLCSTARPIVIVPKCHSSDLAPSIAPGLAEIGVMLPYTPIHYLLFHAYAGQPPGTAWLDDLQDFALVMTSANPGGEPLVIGNEEAERRLDGIVDAIVSHDRDILLRTDDSVVRMIGAAPTFIRRARGYVPMALKLPHSVPSGLALGGHLKSTICVTRGDQAFVSQHIGDLDTPQGLIFFEETVHHMLSITEVRPQWLAHDLHPDFYATRFAQGLGDELSIPALGVQHHHAHVAAVVAEHGLEGPVLGLALDGFGLGEGGGEGEGPLNWGGEALLVNGAEYTRLGHLAPLPLPGGESAFRAPWRIGAAVLYQLGRGDEIEARYGHLGDMGASGLLKQMLERNVNVVPSTSCGRLFDAAAGLLNVQPIASFDGQAPMKLEALVTEVQVLKNGWQINGTTLDLSPLLAVLADLDPIVGANLFHGTLIEALADWAARLAETSGVKQIALSGGCLQNRVLAEGLERRLLSKGLSVRKPQALPPGDGGLSFGQAWVACCSVLS</sequence>
<dbReference type="PROSITE" id="PS00150">
    <property type="entry name" value="ACYLPHOSPHATASE_1"/>
    <property type="match status" value="1"/>
</dbReference>
<evidence type="ECO:0000256" key="2">
    <source>
        <dbReference type="ARBA" id="ARBA00008097"/>
    </source>
</evidence>
<dbReference type="InterPro" id="IPR017945">
    <property type="entry name" value="DHBP_synth_RibB-like_a/b_dom"/>
</dbReference>
<protein>
    <recommendedName>
        <fullName evidence="8">Carbamoyltransferase HypF</fullName>
        <ecNumber evidence="8">6.2.-.-</ecNumber>
    </recommendedName>
</protein>
<evidence type="ECO:0000256" key="4">
    <source>
        <dbReference type="ARBA" id="ARBA00022723"/>
    </source>
</evidence>
<dbReference type="OrthoDB" id="9808093at2"/>
<comment type="function">
    <text evidence="8">Involved in the maturation of [NiFe] hydrogenases. Along with HypE, it catalyzes the synthesis of the CN ligands of the active site iron of [NiFe]-hydrogenases. HypF functions as a carbamoyl transferase using carbamoylphosphate as a substrate and transferring the carboxamido moiety in an ATP-dependent reaction to the thiolate of the C-terminal cysteine of HypE yielding a protein-S-carboxamide.</text>
</comment>
<evidence type="ECO:0000259" key="11">
    <source>
        <dbReference type="PROSITE" id="PS51163"/>
    </source>
</evidence>
<dbReference type="GO" id="GO:0016743">
    <property type="term" value="F:carboxyl- or carbamoyltransferase activity"/>
    <property type="evidence" value="ECO:0007669"/>
    <property type="project" value="UniProtKB-UniRule"/>
</dbReference>
<dbReference type="UniPathway" id="UPA00335"/>
<keyword evidence="5" id="KW-0863">Zinc-finger</keyword>
<dbReference type="InterPro" id="IPR036046">
    <property type="entry name" value="Acylphosphatase-like_dom_sf"/>
</dbReference>
<dbReference type="AlphaFoldDB" id="A0A1E5Q8A6"/>
<dbReference type="InterPro" id="IPR041440">
    <property type="entry name" value="HypF_C"/>
</dbReference>
<dbReference type="NCBIfam" id="TIGR00143">
    <property type="entry name" value="hypF"/>
    <property type="match status" value="1"/>
</dbReference>
<dbReference type="GO" id="GO:0003998">
    <property type="term" value="F:acylphosphatase activity"/>
    <property type="evidence" value="ECO:0007669"/>
    <property type="project" value="UniProtKB-EC"/>
</dbReference>
<comment type="pathway">
    <text evidence="1 8">Protein modification; [NiFe] hydrogenase maturation.</text>
</comment>
<name>A0A1E5Q8A6_9PROT</name>
<gene>
    <name evidence="12" type="ORF">BEN30_09215</name>
</gene>
<dbReference type="Pfam" id="PF00708">
    <property type="entry name" value="Acylphosphatase"/>
    <property type="match status" value="1"/>
</dbReference>
<dbReference type="Gene3D" id="3.30.420.360">
    <property type="match status" value="1"/>
</dbReference>